<evidence type="ECO:0000256" key="2">
    <source>
        <dbReference type="SAM" id="SignalP"/>
    </source>
</evidence>
<dbReference type="Pfam" id="PF00149">
    <property type="entry name" value="Metallophos"/>
    <property type="match status" value="1"/>
</dbReference>
<protein>
    <submittedName>
        <fullName evidence="4">Metallophosphoesterase</fullName>
    </submittedName>
</protein>
<dbReference type="Gene3D" id="3.60.21.10">
    <property type="match status" value="1"/>
</dbReference>
<dbReference type="PANTHER" id="PTHR43143:SF5">
    <property type="entry name" value="SECRETED PROTEIN"/>
    <property type="match status" value="1"/>
</dbReference>
<accession>A0ABW2W5X1</accession>
<keyword evidence="2" id="KW-0732">Signal</keyword>
<comment type="caution">
    <text evidence="4">The sequence shown here is derived from an EMBL/GenBank/DDBJ whole genome shotgun (WGS) entry which is preliminary data.</text>
</comment>
<gene>
    <name evidence="4" type="ORF">ACFQZ6_01590</name>
</gene>
<feature type="region of interest" description="Disordered" evidence="1">
    <location>
        <begin position="673"/>
        <end position="709"/>
    </location>
</feature>
<dbReference type="SUPFAM" id="SSF56300">
    <property type="entry name" value="Metallo-dependent phosphatases"/>
    <property type="match status" value="1"/>
</dbReference>
<dbReference type="EMBL" id="JBHTEB010000001">
    <property type="protein sequence ID" value="MFD0312944.1"/>
    <property type="molecule type" value="Genomic_DNA"/>
</dbReference>
<organism evidence="4 5">
    <name type="scientific">Streptomyces flavalbus</name>
    <dbReference type="NCBI Taxonomy" id="2665155"/>
    <lineage>
        <taxon>Bacteria</taxon>
        <taxon>Bacillati</taxon>
        <taxon>Actinomycetota</taxon>
        <taxon>Actinomycetes</taxon>
        <taxon>Kitasatosporales</taxon>
        <taxon>Streptomycetaceae</taxon>
        <taxon>Streptomyces</taxon>
    </lineage>
</organism>
<feature type="domain" description="Calcineurin-like phosphoesterase" evidence="3">
    <location>
        <begin position="871"/>
        <end position="1106"/>
    </location>
</feature>
<dbReference type="PANTHER" id="PTHR43143">
    <property type="entry name" value="METALLOPHOSPHOESTERASE, CALCINEURIN SUPERFAMILY"/>
    <property type="match status" value="1"/>
</dbReference>
<dbReference type="InterPro" id="IPR051918">
    <property type="entry name" value="STPP_CPPED1"/>
</dbReference>
<reference evidence="5" key="1">
    <citation type="journal article" date="2019" name="Int. J. Syst. Evol. Microbiol.">
        <title>The Global Catalogue of Microorganisms (GCM) 10K type strain sequencing project: providing services to taxonomists for standard genome sequencing and annotation.</title>
        <authorList>
            <consortium name="The Broad Institute Genomics Platform"/>
            <consortium name="The Broad Institute Genome Sequencing Center for Infectious Disease"/>
            <person name="Wu L."/>
            <person name="Ma J."/>
        </authorList>
    </citation>
    <scope>NUCLEOTIDE SEQUENCE [LARGE SCALE GENOMIC DNA]</scope>
    <source>
        <strain evidence="5">CGMCC 4.7400</strain>
    </source>
</reference>
<keyword evidence="5" id="KW-1185">Reference proteome</keyword>
<dbReference type="RefSeq" id="WP_381604521.1">
    <property type="nucleotide sequence ID" value="NZ_JBHTEB010000001.1"/>
</dbReference>
<feature type="region of interest" description="Disordered" evidence="1">
    <location>
        <begin position="1281"/>
        <end position="1304"/>
    </location>
</feature>
<evidence type="ECO:0000313" key="4">
    <source>
        <dbReference type="EMBL" id="MFD0312944.1"/>
    </source>
</evidence>
<evidence type="ECO:0000259" key="3">
    <source>
        <dbReference type="Pfam" id="PF00149"/>
    </source>
</evidence>
<evidence type="ECO:0000313" key="5">
    <source>
        <dbReference type="Proteomes" id="UP001597023"/>
    </source>
</evidence>
<feature type="region of interest" description="Disordered" evidence="1">
    <location>
        <begin position="16"/>
        <end position="45"/>
    </location>
</feature>
<sequence length="1304" mass="137909">MALTALLLVGVGVTQAHAGTDSPDPARKGGEPAAGTSLPTLTPEDGAYLEGTRKAVATPTLAGDSVTRLTVDGTALPAERTTGVSRLRFDVGSNSTEARYGNHVIVNGDYRADIGDLAGERGTLEIPNDKLRQGENTVEIVAGAVDSSCGTNYDDFVLSDITLELLGEIADGEENEYTYSFGDGSCGTNTSLLKRATLTFFVLSDPRGSTGLTADLDTTKLANGKHALTATTTSGRTVTHSVTVNNAPPGAPRLTPVDGTLAKGGQPVFASLPAGGDGGVESLTADGREPVTRAHLGNGAATFSFDVGANSLDDRYDNHLLVNGKRIDLGGTWVSQRVDIAVPARFLVPGDNVVTLVSSPYQESCGPNRDDFDLSNIALALDGATVTGHDIADSYAMGDGSCGSSTTRLREAELRFTVDAPAVHVSDTLGSGTATLGFTVGGNSIEARYGNHVLVNGQKRVLDSDFVSERVGLTFPNEWLVPGWNTIDLVAGTFPTSCGDNRDDFAVSDLTLTPARGTAEGRMLKGSYSLGDGNCGSNVNPLTEIDLEFYVDGPAQGLRADLDTPEMKDGDHTLAATSRSGKTATRLLVTDNSAPRIAVSTPAPGQRLTASVVLDLRLADPSGVVDGPHVKLDGETVPLGTAVGPGLSAGPHTLAVTGTDGLGNTGTREVRFTSAGIPDTPADLAPASGTRDADRSPTLSAKVSEPDGGTVTATFSEAEILTPNQAYQGTSQGLPTTLRVPGEKKARTDGLAPADGRSLAAPAAEDVTYQRFDVPVKGHVDTPVLRWEGVIDPERLVALRVWNTATRTWDVLTSARGAVAGDTVLTSVVDRRYVDRQQVHVMVTGEDPFADDIGAGDPDGFADPDAYDFSLVHFTDTQYLSEGAVEQETAAERAVWERAYGDTTRWIAANKDKRKIAYVAHTGDIIENNIRKPADEAAQRQAVGEMEVSSRQQRILDDAGVPNGVIAGNHDNQSGTETGPDALYNRYYGPDRYQALSQGWEHAEYGGPWRAGDNQNHYDLFSAGGVDFVVVGLSYGVTREEAEWADSVFKRFPDRNGILLSHDYLAPSGDPDGRGAAFSAPDGSMLFKTVVQDNPNVFLILAGHEHGVGTNVKPKVGEIEHGVVELLADYQFYTVSADRLGLTEIGGYQPDDQLQFGASFFRMLQFDVDRAELTVDTYSPLLDEFGATEYDTSHRYDGTEDNMVLPVDLSTRTTAFRTDALALYDPVSVIGRDRAPSGGTASVTWKGLKPDTAHAWFVTARSAGGGVTASEPSVFVTKDAHGRPGTWAPDDPVRPWFGPLADPR</sequence>
<dbReference type="InterPro" id="IPR029052">
    <property type="entry name" value="Metallo-depent_PP-like"/>
</dbReference>
<feature type="signal peptide" evidence="2">
    <location>
        <begin position="1"/>
        <end position="18"/>
    </location>
</feature>
<evidence type="ECO:0000256" key="1">
    <source>
        <dbReference type="SAM" id="MobiDB-lite"/>
    </source>
</evidence>
<dbReference type="InterPro" id="IPR004843">
    <property type="entry name" value="Calcineurin-like_PHP"/>
</dbReference>
<dbReference type="Proteomes" id="UP001597023">
    <property type="component" value="Unassembled WGS sequence"/>
</dbReference>
<name>A0ABW2W5X1_9ACTN</name>
<feature type="chain" id="PRO_5045693356" evidence="2">
    <location>
        <begin position="19"/>
        <end position="1304"/>
    </location>
</feature>
<proteinExistence type="predicted"/>